<protein>
    <submittedName>
        <fullName evidence="2">Oxidoreductase NAD-binding domain protein</fullName>
    </submittedName>
</protein>
<dbReference type="InterPro" id="IPR050415">
    <property type="entry name" value="MRET"/>
</dbReference>
<evidence type="ECO:0000313" key="3">
    <source>
        <dbReference type="Proteomes" id="UP000034246"/>
    </source>
</evidence>
<dbReference type="Proteomes" id="UP000034246">
    <property type="component" value="Unassembled WGS sequence"/>
</dbReference>
<dbReference type="EMBL" id="LBWP01000021">
    <property type="protein sequence ID" value="KKR10271.1"/>
    <property type="molecule type" value="Genomic_DNA"/>
</dbReference>
<organism evidence="2 3">
    <name type="scientific">Candidatus Woesebacteria bacterium GW2011_GWA1_39_21</name>
    <dbReference type="NCBI Taxonomy" id="1618550"/>
    <lineage>
        <taxon>Bacteria</taxon>
        <taxon>Candidatus Woeseibacteriota</taxon>
    </lineage>
</organism>
<dbReference type="GO" id="GO:0016491">
    <property type="term" value="F:oxidoreductase activity"/>
    <property type="evidence" value="ECO:0007669"/>
    <property type="project" value="InterPro"/>
</dbReference>
<comment type="caution">
    <text evidence="2">The sequence shown here is derived from an EMBL/GenBank/DDBJ whole genome shotgun (WGS) entry which is preliminary data.</text>
</comment>
<proteinExistence type="predicted"/>
<dbReference type="AlphaFoldDB" id="A0A0G0NBU2"/>
<dbReference type="PATRIC" id="fig|1618550.3.peg.1046"/>
<dbReference type="PRINTS" id="PR00410">
    <property type="entry name" value="PHEHYDRXLASE"/>
</dbReference>
<dbReference type="InterPro" id="IPR039261">
    <property type="entry name" value="FNR_nucleotide-bd"/>
</dbReference>
<dbReference type="SUPFAM" id="SSF63380">
    <property type="entry name" value="Riboflavin synthase domain-like"/>
    <property type="match status" value="1"/>
</dbReference>
<dbReference type="InterPro" id="IPR001433">
    <property type="entry name" value="OxRdtase_FAD/NAD-bd"/>
</dbReference>
<dbReference type="SUPFAM" id="SSF52343">
    <property type="entry name" value="Ferredoxin reductase-like, C-terminal NADP-linked domain"/>
    <property type="match status" value="1"/>
</dbReference>
<dbReference type="PANTHER" id="PTHR47354:SF5">
    <property type="entry name" value="PROTEIN RFBI"/>
    <property type="match status" value="1"/>
</dbReference>
<reference evidence="2 3" key="1">
    <citation type="journal article" date="2015" name="Nature">
        <title>rRNA introns, odd ribosomes, and small enigmatic genomes across a large radiation of phyla.</title>
        <authorList>
            <person name="Brown C.T."/>
            <person name="Hug L.A."/>
            <person name="Thomas B.C."/>
            <person name="Sharon I."/>
            <person name="Castelle C.J."/>
            <person name="Singh A."/>
            <person name="Wilkins M.J."/>
            <person name="Williams K.H."/>
            <person name="Banfield J.F."/>
        </authorList>
    </citation>
    <scope>NUCLEOTIDE SEQUENCE [LARGE SCALE GENOMIC DNA]</scope>
</reference>
<dbReference type="InterPro" id="IPR017927">
    <property type="entry name" value="FAD-bd_FR_type"/>
</dbReference>
<dbReference type="PRINTS" id="PR00371">
    <property type="entry name" value="FPNCR"/>
</dbReference>
<evidence type="ECO:0000259" key="1">
    <source>
        <dbReference type="PROSITE" id="PS51384"/>
    </source>
</evidence>
<feature type="domain" description="FAD-binding FR-type" evidence="1">
    <location>
        <begin position="1"/>
        <end position="105"/>
    </location>
</feature>
<name>A0A0G0NBU2_9BACT</name>
<dbReference type="PANTHER" id="PTHR47354">
    <property type="entry name" value="NADH OXIDOREDUCTASE HCR"/>
    <property type="match status" value="1"/>
</dbReference>
<dbReference type="InterPro" id="IPR001709">
    <property type="entry name" value="Flavoprot_Pyr_Nucl_cyt_Rdtase"/>
</dbReference>
<sequence>MFKSKILLSEFVTHNVKRFIIEKPANYKFIPGQATDFAINLPGWEDKIHSFTFTSLNSDLVLEFTIKGYPKNEFPSHSGMTEKLHSLKPGDEVLIGDPWGTINYMGKGVFIAGGAGITPFIAILRDLKSKDEINGNKLVFSNNYQKDIILEQEFKEMFAPKDLFLTLTKENAPGYFSEKITVSFLNKYLKNFNDNFYICGPKQMVEDLMGILVTLGAKTESVVFEE</sequence>
<dbReference type="Pfam" id="PF00175">
    <property type="entry name" value="NAD_binding_1"/>
    <property type="match status" value="1"/>
</dbReference>
<evidence type="ECO:0000313" key="2">
    <source>
        <dbReference type="EMBL" id="KKR10271.1"/>
    </source>
</evidence>
<gene>
    <name evidence="2" type="ORF">UT39_C0021G0013</name>
</gene>
<dbReference type="Gene3D" id="2.40.30.10">
    <property type="entry name" value="Translation factors"/>
    <property type="match status" value="1"/>
</dbReference>
<dbReference type="STRING" id="1618550.UT39_C0021G0013"/>
<dbReference type="Gene3D" id="3.40.50.80">
    <property type="entry name" value="Nucleotide-binding domain of ferredoxin-NADP reductase (FNR) module"/>
    <property type="match status" value="1"/>
</dbReference>
<accession>A0A0G0NBU2</accession>
<dbReference type="PROSITE" id="PS51384">
    <property type="entry name" value="FAD_FR"/>
    <property type="match status" value="1"/>
</dbReference>
<dbReference type="InterPro" id="IPR017938">
    <property type="entry name" value="Riboflavin_synthase-like_b-brl"/>
</dbReference>